<organism evidence="2 3">
    <name type="scientific">Dentiscutata erythropus</name>
    <dbReference type="NCBI Taxonomy" id="1348616"/>
    <lineage>
        <taxon>Eukaryota</taxon>
        <taxon>Fungi</taxon>
        <taxon>Fungi incertae sedis</taxon>
        <taxon>Mucoromycota</taxon>
        <taxon>Glomeromycotina</taxon>
        <taxon>Glomeromycetes</taxon>
        <taxon>Diversisporales</taxon>
        <taxon>Gigasporaceae</taxon>
        <taxon>Dentiscutata</taxon>
    </lineage>
</organism>
<protein>
    <submittedName>
        <fullName evidence="2">5279_t:CDS:1</fullName>
    </submittedName>
</protein>
<keyword evidence="1" id="KW-0472">Membrane</keyword>
<keyword evidence="3" id="KW-1185">Reference proteome</keyword>
<keyword evidence="1" id="KW-0812">Transmembrane</keyword>
<feature type="non-terminal residue" evidence="2">
    <location>
        <position position="64"/>
    </location>
</feature>
<comment type="caution">
    <text evidence="2">The sequence shown here is derived from an EMBL/GenBank/DDBJ whole genome shotgun (WGS) entry which is preliminary data.</text>
</comment>
<keyword evidence="1" id="KW-1133">Transmembrane helix</keyword>
<proteinExistence type="predicted"/>
<name>A0A9N9JL27_9GLOM</name>
<gene>
    <name evidence="2" type="ORF">DERYTH_LOCUS20691</name>
</gene>
<dbReference type="EMBL" id="CAJVPY010024842">
    <property type="protein sequence ID" value="CAG8787376.1"/>
    <property type="molecule type" value="Genomic_DNA"/>
</dbReference>
<evidence type="ECO:0000313" key="2">
    <source>
        <dbReference type="EMBL" id="CAG8787376.1"/>
    </source>
</evidence>
<dbReference type="Proteomes" id="UP000789405">
    <property type="component" value="Unassembled WGS sequence"/>
</dbReference>
<evidence type="ECO:0000256" key="1">
    <source>
        <dbReference type="SAM" id="Phobius"/>
    </source>
</evidence>
<accession>A0A9N9JL27</accession>
<dbReference type="AlphaFoldDB" id="A0A9N9JL27"/>
<evidence type="ECO:0000313" key="3">
    <source>
        <dbReference type="Proteomes" id="UP000789405"/>
    </source>
</evidence>
<sequence length="64" mass="6802">MPAPTLPGTQLQMTLVVGPSAASALLALCAISIIGGGITRMFSPKEKSVNIMINNEYKELEDIR</sequence>
<feature type="transmembrane region" description="Helical" evidence="1">
    <location>
        <begin position="20"/>
        <end position="42"/>
    </location>
</feature>
<reference evidence="2" key="1">
    <citation type="submission" date="2021-06" db="EMBL/GenBank/DDBJ databases">
        <authorList>
            <person name="Kallberg Y."/>
            <person name="Tangrot J."/>
            <person name="Rosling A."/>
        </authorList>
    </citation>
    <scope>NUCLEOTIDE SEQUENCE</scope>
    <source>
        <strain evidence="2">MA453B</strain>
    </source>
</reference>